<dbReference type="InterPro" id="IPR001638">
    <property type="entry name" value="Solute-binding_3/MltF_N"/>
</dbReference>
<sequence>MKRKLLSVIFAGIFIFTLTACSKGGVSSSNSTNDSEKKVVRIGYPGSQYSLGGAAAIAQQKKFFEEQLKKIGYTVEYNPFSGQGPAVNEALTSNKIDIAVYADFPGVVLKSKGVQTDLIGISQNKIYSTIVVQNNSKIKTVEDLKGKKIGFAKGTYAQKFLLEILSKNGLSDKDVQLVNVTTDAESSLISGNLDALVLTDDSALQLTAVKKVARNIVSSRQYPEMSAQSIVVARDSYIKQNSKVPVAIDKALIEARNYFKSNPEESYKLLTKAGLSLEAVKQQYSGESPNFNVLQTEINQDTIKRLNETQKFLLDHNLITNKFNTASWADKSYYQEAIK</sequence>
<dbReference type="PANTHER" id="PTHR30024">
    <property type="entry name" value="ALIPHATIC SULFONATES-BINDING PROTEIN-RELATED"/>
    <property type="match status" value="1"/>
</dbReference>
<gene>
    <name evidence="4" type="primary">ssuA</name>
    <name evidence="5" type="ORF">CLCOS_08600</name>
    <name evidence="4" type="ORF">WX73_03706</name>
</gene>
<dbReference type="PATRIC" id="fig|1705578.3.peg.3702"/>
<accession>A0A162LJ72</accession>
<evidence type="ECO:0000313" key="7">
    <source>
        <dbReference type="Proteomes" id="UP000093694"/>
    </source>
</evidence>
<evidence type="ECO:0000256" key="1">
    <source>
        <dbReference type="ARBA" id="ARBA00010742"/>
    </source>
</evidence>
<keyword evidence="7" id="KW-1185">Reference proteome</keyword>
<evidence type="ECO:0000259" key="3">
    <source>
        <dbReference type="SMART" id="SM00062"/>
    </source>
</evidence>
<reference evidence="4 6" key="1">
    <citation type="journal article" date="2015" name="Biotechnol. Bioeng.">
        <title>Genome sequence and phenotypic characterization of Caulobacter segnis.</title>
        <authorList>
            <person name="Patel S."/>
            <person name="Fletcher B."/>
            <person name="Scott D.C."/>
            <person name="Ely B."/>
        </authorList>
    </citation>
    <scope>NUCLEOTIDE SEQUENCE [LARGE SCALE GENOMIC DNA]</scope>
    <source>
        <strain evidence="4 6">PS02</strain>
    </source>
</reference>
<dbReference type="EMBL" id="LITQ01000008">
    <property type="protein sequence ID" value="OAA94136.1"/>
    <property type="molecule type" value="Genomic_DNA"/>
</dbReference>
<keyword evidence="2" id="KW-0732">Signal</keyword>
<comment type="similarity">
    <text evidence="1">Belongs to the bacterial solute-binding protein SsuA/TauA family.</text>
</comment>
<evidence type="ECO:0000256" key="2">
    <source>
        <dbReference type="SAM" id="SignalP"/>
    </source>
</evidence>
<feature type="signal peptide" evidence="2">
    <location>
        <begin position="1"/>
        <end position="20"/>
    </location>
</feature>
<protein>
    <submittedName>
        <fullName evidence="4 5">Aliphatic sulfonates-binding protein</fullName>
    </submittedName>
</protein>
<feature type="chain" id="PRO_5038331442" evidence="2">
    <location>
        <begin position="21"/>
        <end position="339"/>
    </location>
</feature>
<reference evidence="5 7" key="2">
    <citation type="journal article" date="2016" name="Front. Microbiol.">
        <title>Industrial Acetogenic Biocatalysts: A Comparative Metabolic and Genomic Analysis.</title>
        <authorList>
            <person name="Bengelsdorf F."/>
            <person name="Poehlein A."/>
            <person name="Sonja S."/>
            <person name="Erz C."/>
            <person name="Hummel T."/>
            <person name="Hoffmeister S."/>
            <person name="Daniel R."/>
            <person name="Durre P."/>
        </authorList>
    </citation>
    <scope>NUCLEOTIDE SEQUENCE [LARGE SCALE GENOMIC DNA]</scope>
    <source>
        <strain evidence="5 7">PTA-10522</strain>
    </source>
</reference>
<dbReference type="InterPro" id="IPR015168">
    <property type="entry name" value="SsuA/THI5"/>
</dbReference>
<dbReference type="Proteomes" id="UP000077384">
    <property type="component" value="Unassembled WGS sequence"/>
</dbReference>
<dbReference type="PROSITE" id="PS51257">
    <property type="entry name" value="PROKAR_LIPOPROTEIN"/>
    <property type="match status" value="1"/>
</dbReference>
<comment type="caution">
    <text evidence="4">The sequence shown here is derived from an EMBL/GenBank/DDBJ whole genome shotgun (WGS) entry which is preliminary data.</text>
</comment>
<dbReference type="SMART" id="SM00062">
    <property type="entry name" value="PBPb"/>
    <property type="match status" value="1"/>
</dbReference>
<dbReference type="Pfam" id="PF09084">
    <property type="entry name" value="NMT1"/>
    <property type="match status" value="1"/>
</dbReference>
<dbReference type="Gene3D" id="3.40.190.10">
    <property type="entry name" value="Periplasmic binding protein-like II"/>
    <property type="match status" value="2"/>
</dbReference>
<dbReference type="RefSeq" id="WP_063600509.1">
    <property type="nucleotide sequence ID" value="NZ_LITQ01000008.1"/>
</dbReference>
<evidence type="ECO:0000313" key="6">
    <source>
        <dbReference type="Proteomes" id="UP000077384"/>
    </source>
</evidence>
<dbReference type="Proteomes" id="UP000093694">
    <property type="component" value="Unassembled WGS sequence"/>
</dbReference>
<evidence type="ECO:0000313" key="5">
    <source>
        <dbReference type="EMBL" id="OBR96698.1"/>
    </source>
</evidence>
<feature type="domain" description="Solute-binding protein family 3/N-terminal" evidence="3">
    <location>
        <begin position="39"/>
        <end position="262"/>
    </location>
</feature>
<name>A0A162LJ72_9CLOT</name>
<dbReference type="SUPFAM" id="SSF53850">
    <property type="entry name" value="Periplasmic binding protein-like II"/>
    <property type="match status" value="1"/>
</dbReference>
<dbReference type="EMBL" id="LROR01000032">
    <property type="protein sequence ID" value="OBR96698.1"/>
    <property type="molecule type" value="Genomic_DNA"/>
</dbReference>
<organism evidence="4 6">
    <name type="scientific">Clostridium coskatii</name>
    <dbReference type="NCBI Taxonomy" id="1705578"/>
    <lineage>
        <taxon>Bacteria</taxon>
        <taxon>Bacillati</taxon>
        <taxon>Bacillota</taxon>
        <taxon>Clostridia</taxon>
        <taxon>Eubacteriales</taxon>
        <taxon>Clostridiaceae</taxon>
        <taxon>Clostridium</taxon>
    </lineage>
</organism>
<evidence type="ECO:0000313" key="4">
    <source>
        <dbReference type="EMBL" id="OAA94136.1"/>
    </source>
</evidence>
<proteinExistence type="inferred from homology"/>
<dbReference type="AlphaFoldDB" id="A0A162LJ72"/>